<keyword evidence="2" id="KW-0521">NADP</keyword>
<dbReference type="Proteomes" id="UP000028524">
    <property type="component" value="Unassembled WGS sequence"/>
</dbReference>
<sequence length="294" mass="31910">MPDNKVFTREHLFDLTGKVALVTGGGSGIGLMAAQALANNGAKVYITGRTQEKLDRAVEAFGKDIRGELIPLQGDIGTKQGVQALYEAFKQREKCLCVLVNNAGISGETQQTETERDPGRELRQNLFETDSATYEDWNQTYSTNVTSQYFVTAAFLPLLQQSTQTHDGWSSTVINITSISGMIKTAQHHFAYNASKGAFQHLTRMMASEFLLSGVRVRINAIAPGVFPSEMTAGDSNDAQKSHIPKEKYEGKVPAARPGKDEDMAGAVLFFATNQYLSGQTLAVDGGYTIQAGL</sequence>
<evidence type="ECO:0000256" key="1">
    <source>
        <dbReference type="ARBA" id="ARBA00006484"/>
    </source>
</evidence>
<dbReference type="InterPro" id="IPR052178">
    <property type="entry name" value="Sec_Metab_Biosynth_SDR"/>
</dbReference>
<dbReference type="GO" id="GO:0016491">
    <property type="term" value="F:oxidoreductase activity"/>
    <property type="evidence" value="ECO:0007669"/>
    <property type="project" value="UniProtKB-KW"/>
</dbReference>
<dbReference type="OrthoDB" id="2898618at2759"/>
<evidence type="ECO:0000313" key="6">
    <source>
        <dbReference type="EMBL" id="KFA61807.1"/>
    </source>
</evidence>
<dbReference type="PANTHER" id="PTHR43618">
    <property type="entry name" value="7-ALPHA-HYDROXYSTEROID DEHYDROGENASE"/>
    <property type="match status" value="1"/>
</dbReference>
<evidence type="ECO:0000256" key="4">
    <source>
        <dbReference type="RuleBase" id="RU000363"/>
    </source>
</evidence>
<feature type="region of interest" description="Disordered" evidence="5">
    <location>
        <begin position="232"/>
        <end position="257"/>
    </location>
</feature>
<accession>A0A084QCX2</accession>
<dbReference type="EMBL" id="KL660835">
    <property type="protein sequence ID" value="KFA61807.1"/>
    <property type="molecule type" value="Genomic_DNA"/>
</dbReference>
<feature type="compositionally biased region" description="Basic and acidic residues" evidence="5">
    <location>
        <begin position="238"/>
        <end position="251"/>
    </location>
</feature>
<dbReference type="Gene3D" id="3.40.50.720">
    <property type="entry name" value="NAD(P)-binding Rossmann-like Domain"/>
    <property type="match status" value="1"/>
</dbReference>
<name>A0A084QCX2_STAC4</name>
<keyword evidence="3" id="KW-0560">Oxidoreductase</keyword>
<organism evidence="6 7">
    <name type="scientific">Stachybotrys chlorohalonatus (strain IBT 40285)</name>
    <dbReference type="NCBI Taxonomy" id="1283841"/>
    <lineage>
        <taxon>Eukaryota</taxon>
        <taxon>Fungi</taxon>
        <taxon>Dikarya</taxon>
        <taxon>Ascomycota</taxon>
        <taxon>Pezizomycotina</taxon>
        <taxon>Sordariomycetes</taxon>
        <taxon>Hypocreomycetidae</taxon>
        <taxon>Hypocreales</taxon>
        <taxon>Stachybotryaceae</taxon>
        <taxon>Stachybotrys</taxon>
    </lineage>
</organism>
<gene>
    <name evidence="6" type="ORF">S40285_05616</name>
</gene>
<dbReference type="HOGENOM" id="CLU_010194_12_0_1"/>
<dbReference type="STRING" id="1283841.A0A084QCX2"/>
<evidence type="ECO:0000256" key="5">
    <source>
        <dbReference type="SAM" id="MobiDB-lite"/>
    </source>
</evidence>
<dbReference type="PRINTS" id="PR00080">
    <property type="entry name" value="SDRFAMILY"/>
</dbReference>
<protein>
    <submittedName>
        <fullName evidence="6">Uncharacterized protein</fullName>
    </submittedName>
</protein>
<comment type="similarity">
    <text evidence="1 4">Belongs to the short-chain dehydrogenases/reductases (SDR) family.</text>
</comment>
<dbReference type="FunFam" id="3.40.50.720:FF:000084">
    <property type="entry name" value="Short-chain dehydrogenase reductase"/>
    <property type="match status" value="1"/>
</dbReference>
<dbReference type="AlphaFoldDB" id="A0A084QCX2"/>
<reference evidence="6 7" key="1">
    <citation type="journal article" date="2014" name="BMC Genomics">
        <title>Comparative genome sequencing reveals chemotype-specific gene clusters in the toxigenic black mold Stachybotrys.</title>
        <authorList>
            <person name="Semeiks J."/>
            <person name="Borek D."/>
            <person name="Otwinowski Z."/>
            <person name="Grishin N.V."/>
        </authorList>
    </citation>
    <scope>NUCLEOTIDE SEQUENCE [LARGE SCALE GENOMIC DNA]</scope>
    <source>
        <strain evidence="6 7">IBT 40285</strain>
    </source>
</reference>
<dbReference type="PRINTS" id="PR00081">
    <property type="entry name" value="GDHRDH"/>
</dbReference>
<dbReference type="SUPFAM" id="SSF51735">
    <property type="entry name" value="NAD(P)-binding Rossmann-fold domains"/>
    <property type="match status" value="1"/>
</dbReference>
<dbReference type="InParanoid" id="A0A084QCX2"/>
<dbReference type="Pfam" id="PF00106">
    <property type="entry name" value="adh_short"/>
    <property type="match status" value="1"/>
</dbReference>
<dbReference type="OMA" id="DQKSHIE"/>
<evidence type="ECO:0000256" key="3">
    <source>
        <dbReference type="ARBA" id="ARBA00023002"/>
    </source>
</evidence>
<proteinExistence type="inferred from homology"/>
<dbReference type="PANTHER" id="PTHR43618:SF4">
    <property type="entry name" value="SHORT CHAIN DEHYDROGENASE_REDUCTASE FAMILY (AFU_ORTHOLOGUE AFUA_7G04540)"/>
    <property type="match status" value="1"/>
</dbReference>
<keyword evidence="7" id="KW-1185">Reference proteome</keyword>
<evidence type="ECO:0000313" key="7">
    <source>
        <dbReference type="Proteomes" id="UP000028524"/>
    </source>
</evidence>
<dbReference type="InterPro" id="IPR036291">
    <property type="entry name" value="NAD(P)-bd_dom_sf"/>
</dbReference>
<evidence type="ECO:0000256" key="2">
    <source>
        <dbReference type="ARBA" id="ARBA00022857"/>
    </source>
</evidence>
<dbReference type="InterPro" id="IPR002347">
    <property type="entry name" value="SDR_fam"/>
</dbReference>